<sequence>MDLNLSRMRGIVPLVDCSTALPNSISKQFFCRKITQTILRPNQTPEVRITRGCGWVKSKKECYSADNKDRLETVCQCFGDMCNAASALRDVKLTVLAALAAIFVSFRRTAILCYECNSVNNSMCLDPTIYDKESLNKYLRVTECAEGVQSTAEVDERQRGPKEVRATTGMSCAKKTCRPHLLQSPLSSYHRPLYRAGEDSVTRLPIASRMTHKGGEGREEMDGLYTPRERRGYQFHSRRRQRKFFLERNQAFQPAASHYGYILKVESDHPLPPPRWGAPRPTLQLTLHQYEDLVARAEAIISRIVVSENYDSVNNFLTLYDSYMAAPDQYLEEFFPKYNPPIRAHKHTCVGLGLEVIKRLKVLEKDFPGITKAMILVSCDENIEDLVDYTTSFPGPQGFLIETEKDHVLVAIQVKIDGRSGVFLSDLGYHISRVVTAMVDRCYPHTGWFTQSDEPHCRKDYNYQINLQNTNYLEWHERETRTGKTKERLSLMYVARPYLTAVEVTEKRNLIWDLRSLLARDPKGHLTAGIYFPLKPKTQEFTIFFDSNNGKQRKKLKFQTFLELQKIPDEVVEEVDQCNEQLRLKDGELLSILKRLATIVADEEYMAELLAINNKVVQLSAGH</sequence>
<comment type="caution">
    <text evidence="1">The sequence shown here is derived from an EMBL/GenBank/DDBJ whole genome shotgun (WGS) entry which is preliminary data.</text>
</comment>
<name>A0ACC0KTI4_CHOFU</name>
<accession>A0ACC0KTI4</accession>
<dbReference type="EMBL" id="CM046123">
    <property type="protein sequence ID" value="KAI8439803.1"/>
    <property type="molecule type" value="Genomic_DNA"/>
</dbReference>
<keyword evidence="2" id="KW-1185">Reference proteome</keyword>
<reference evidence="1 2" key="1">
    <citation type="journal article" date="2022" name="Genome Biol. Evol.">
        <title>The Spruce Budworm Genome: Reconstructing the Evolutionary History of Antifreeze Proteins.</title>
        <authorList>
            <person name="Beliveau C."/>
            <person name="Gagne P."/>
            <person name="Picq S."/>
            <person name="Vernygora O."/>
            <person name="Keeling C.I."/>
            <person name="Pinkney K."/>
            <person name="Doucet D."/>
            <person name="Wen F."/>
            <person name="Johnston J.S."/>
            <person name="Maaroufi H."/>
            <person name="Boyle B."/>
            <person name="Laroche J."/>
            <person name="Dewar K."/>
            <person name="Juretic N."/>
            <person name="Blackburn G."/>
            <person name="Nisole A."/>
            <person name="Brunet B."/>
            <person name="Brandao M."/>
            <person name="Lumley L."/>
            <person name="Duan J."/>
            <person name="Quan G."/>
            <person name="Lucarotti C.J."/>
            <person name="Roe A.D."/>
            <person name="Sperling F.A.H."/>
            <person name="Levesque R.C."/>
            <person name="Cusson M."/>
        </authorList>
    </citation>
    <scope>NUCLEOTIDE SEQUENCE [LARGE SCALE GENOMIC DNA]</scope>
    <source>
        <strain evidence="1">Glfc:IPQL:Cfum</strain>
    </source>
</reference>
<dbReference type="Proteomes" id="UP001064048">
    <property type="component" value="Chromosome 23"/>
</dbReference>
<organism evidence="1 2">
    <name type="scientific">Choristoneura fumiferana</name>
    <name type="common">Spruce budworm moth</name>
    <name type="synonym">Archips fumiferana</name>
    <dbReference type="NCBI Taxonomy" id="7141"/>
    <lineage>
        <taxon>Eukaryota</taxon>
        <taxon>Metazoa</taxon>
        <taxon>Ecdysozoa</taxon>
        <taxon>Arthropoda</taxon>
        <taxon>Hexapoda</taxon>
        <taxon>Insecta</taxon>
        <taxon>Pterygota</taxon>
        <taxon>Neoptera</taxon>
        <taxon>Endopterygota</taxon>
        <taxon>Lepidoptera</taxon>
        <taxon>Glossata</taxon>
        <taxon>Ditrysia</taxon>
        <taxon>Tortricoidea</taxon>
        <taxon>Tortricidae</taxon>
        <taxon>Tortricinae</taxon>
        <taxon>Choristoneura</taxon>
    </lineage>
</organism>
<evidence type="ECO:0000313" key="1">
    <source>
        <dbReference type="EMBL" id="KAI8439803.1"/>
    </source>
</evidence>
<gene>
    <name evidence="1" type="ORF">MSG28_013477</name>
</gene>
<evidence type="ECO:0000313" key="2">
    <source>
        <dbReference type="Proteomes" id="UP001064048"/>
    </source>
</evidence>
<proteinExistence type="predicted"/>
<protein>
    <submittedName>
        <fullName evidence="1">Uncharacterized protein</fullName>
    </submittedName>
</protein>